<evidence type="ECO:0000313" key="3">
    <source>
        <dbReference type="Proteomes" id="UP001590951"/>
    </source>
</evidence>
<gene>
    <name evidence="2" type="ORF">ABVK25_000001</name>
</gene>
<evidence type="ECO:0000313" key="2">
    <source>
        <dbReference type="EMBL" id="KAL2058710.1"/>
    </source>
</evidence>
<keyword evidence="3" id="KW-1185">Reference proteome</keyword>
<organism evidence="2 3">
    <name type="scientific">Lepraria finkii</name>
    <dbReference type="NCBI Taxonomy" id="1340010"/>
    <lineage>
        <taxon>Eukaryota</taxon>
        <taxon>Fungi</taxon>
        <taxon>Dikarya</taxon>
        <taxon>Ascomycota</taxon>
        <taxon>Pezizomycotina</taxon>
        <taxon>Lecanoromycetes</taxon>
        <taxon>OSLEUM clade</taxon>
        <taxon>Lecanoromycetidae</taxon>
        <taxon>Lecanorales</taxon>
        <taxon>Lecanorineae</taxon>
        <taxon>Stereocaulaceae</taxon>
        <taxon>Lepraria</taxon>
    </lineage>
</organism>
<sequence>MIMKYPALKPACNVRWTLAGFGLALVSLLLVFQLLPDGFNTKSFHISSPKDSEQSTLKNTEGSCKGSATIPNIVHFVHLVKPSPNPTFEFPFRQFIAIYSAWYYLQPETINIYTNVEEHLIEETIKRSTSPWTKAVSKLPKVKVSHHTPPDHTTSGEAIPKLPNQSDFVRTGILREFGGIYLDEDAYVLRDLAPLRRMGFQNVVGYQLNGQICPAVILSTPGNKLMEWYHALQHKAFNPNRWALHATDLLSTLAMDFQEPDDQVLVLPHNTFFPYYWRGNDLKPICQVHDKDLDAPDAVTNKGTQNLTEYSENFHLYGPEALESWKTDLRSSYVLHGWTSGIETEFNDQERDAMFRKFGGITPDFVLAQSSNFARAVYPAFKHALDNGVLDGIEYNQSQP</sequence>
<dbReference type="SUPFAM" id="SSF53448">
    <property type="entry name" value="Nucleotide-diphospho-sugar transferases"/>
    <property type="match status" value="1"/>
</dbReference>
<protein>
    <submittedName>
        <fullName evidence="2">Uncharacterized protein</fullName>
    </submittedName>
</protein>
<dbReference type="InterPro" id="IPR007577">
    <property type="entry name" value="GlycoTrfase_DXD_sugar-bd_CS"/>
</dbReference>
<evidence type="ECO:0000256" key="1">
    <source>
        <dbReference type="ARBA" id="ARBA00009003"/>
    </source>
</evidence>
<reference evidence="2 3" key="1">
    <citation type="submission" date="2024-09" db="EMBL/GenBank/DDBJ databases">
        <title>Rethinking Asexuality: The Enigmatic Case of Functional Sexual Genes in Lepraria (Stereocaulaceae).</title>
        <authorList>
            <person name="Doellman M."/>
            <person name="Sun Y."/>
            <person name="Barcenas-Pena A."/>
            <person name="Lumbsch H.T."/>
            <person name="Grewe F."/>
        </authorList>
    </citation>
    <scope>NUCLEOTIDE SEQUENCE [LARGE SCALE GENOMIC DNA]</scope>
    <source>
        <strain evidence="2 3">Grewe 0041</strain>
    </source>
</reference>
<dbReference type="PANTHER" id="PTHR46830">
    <property type="entry name" value="TRANSFERASE, PUTATIVE-RELATED"/>
    <property type="match status" value="1"/>
</dbReference>
<dbReference type="Gene3D" id="3.90.550.20">
    <property type="match status" value="1"/>
</dbReference>
<dbReference type="Pfam" id="PF04488">
    <property type="entry name" value="Gly_transf_sug"/>
    <property type="match status" value="1"/>
</dbReference>
<dbReference type="Proteomes" id="UP001590951">
    <property type="component" value="Unassembled WGS sequence"/>
</dbReference>
<dbReference type="InterPro" id="IPR029044">
    <property type="entry name" value="Nucleotide-diphossugar_trans"/>
</dbReference>
<dbReference type="EMBL" id="JBHFEH010000001">
    <property type="protein sequence ID" value="KAL2058710.1"/>
    <property type="molecule type" value="Genomic_DNA"/>
</dbReference>
<dbReference type="PANTHER" id="PTHR46830:SF2">
    <property type="entry name" value="ALPHA-1,4-N-ACETYLGLUCOSAMINYLTRANSFERASE"/>
    <property type="match status" value="1"/>
</dbReference>
<comment type="caution">
    <text evidence="2">The sequence shown here is derived from an EMBL/GenBank/DDBJ whole genome shotgun (WGS) entry which is preliminary data.</text>
</comment>
<accession>A0ABR4BLY0</accession>
<name>A0ABR4BLY0_9LECA</name>
<proteinExistence type="inferred from homology"/>
<comment type="similarity">
    <text evidence="1">Belongs to the glycosyltransferase 32 family.</text>
</comment>